<comment type="caution">
    <text evidence="4">The sequence shown here is derived from an EMBL/GenBank/DDBJ whole genome shotgun (WGS) entry which is preliminary data.</text>
</comment>
<dbReference type="InterPro" id="IPR041286">
    <property type="entry name" value="MBG_2"/>
</dbReference>
<dbReference type="InterPro" id="IPR043772">
    <property type="entry name" value="MBG_3"/>
</dbReference>
<evidence type="ECO:0000313" key="5">
    <source>
        <dbReference type="Proteomes" id="UP001595526"/>
    </source>
</evidence>
<protein>
    <submittedName>
        <fullName evidence="4">MBG domain-containing protein</fullName>
    </submittedName>
</protein>
<dbReference type="InterPro" id="IPR002126">
    <property type="entry name" value="Cadherin-like_dom"/>
</dbReference>
<dbReference type="Pfam" id="PF19078">
    <property type="entry name" value="Big_12"/>
    <property type="match status" value="2"/>
</dbReference>
<accession>A0ABV7JJW5</accession>
<dbReference type="InterPro" id="IPR044048">
    <property type="entry name" value="Big_12"/>
</dbReference>
<dbReference type="PROSITE" id="PS51387">
    <property type="entry name" value="FAD_PCMH"/>
    <property type="match status" value="1"/>
</dbReference>
<dbReference type="SUPFAM" id="SSF49373">
    <property type="entry name" value="Invasin/intimin cell-adhesion fragments"/>
    <property type="match status" value="1"/>
</dbReference>
<sequence length="2644" mass="268150">MKSFFASALFAGLLMMFVPYWNQAQTTIDFNNLGAEYGYGLTFGDNLPDPGIPEVANAGGFLFSINDPGNGSVITGKLIEGYGGSYCLYDNNANPGAITAWTIKKADGGAFQFRGIYLRDAGFADESGTITGYKNGIATGSVPASFSRTAEAPLDFSANPIFFDVDEIRIEASDINFYLDHFTYASPFSVGDEDPVEVLGIALVGSPTSTATTVSYAVTFSKNAFNVDITDFELTTTGSASGTITSVSGTNGSATYTVVVNNVAGEGSLRLDLKANTDIQNEDETGGTPAFTGGQLHYVGSCFTETFDQGETNGATTFSGNGKVFTLSTNWRVNSEIPNNGWGGSAYNLKNTAGTGPFTITIVDGVIAVPGLYLYLSSIADGASPTGSGSVTISGLRSGSQVYTFTKTGGFETNPTSNSGYTYIDFSAEGPEDHSKKLIDQLEISIAGGFIYLNLDNFSWCLDFAPPLGYTVSIDQDLITSDNEAAISFTFAGAEVGATYHYTFTSSGGGIPVSNSGTVTSVTDQVTGINLSDLNPGTVTLSVTLTDASDNVGAAATATVQKIENNAPVATAPTAPTAVLEDSGPIALSDDIGVADIDGDDQTLTFTVTGGTITLGTDGITFSGGGNGTASFTASGTLAAVNTALKAATFTPTPDFFGTATIAFLANDGYVNSNEASVSFPVTAVNDVPTVVGLPAVITVTEDIMGNLDISSSSFADVDSDEITVILSVFNGTIAFSAPGGIPVTFAGNGTATATITGSPIAINSYIGIPTNIQYVPPANLSGPAADMLTITANDGDGSGDVELGTVPINITAVNDAPLVTTTGGTTTFTEPVDGSPAAIAIDNALTVTDPDNTTLASAVVAITGNFQSGQDVLGFINDGSTMGNITGSFNAATGTLELTSAGAIATLAEWEAALRAVTYSNTSQHPNTANRTVSFMVDDGTDQSVQATKTVNVTAVNTAPVLTIPATIAVNEDTTTPFTGISFSDVDAGSGIVTTTFSVPSGSLSATSGGGVTVGGTASALTLSGTIADLNTFIAAGAVAYTPALNMNGDVTLTVTINDNGNTGSGGARQDSGTVTLAIAAVNDAPVVTAPATIAVDEDVPTALTGISFADVDAGSNPVTATFSVGSGTLSATSGGGIAVSGSGTGTLTLVGTIADLNAFVAASNLNFTTALNATSDVALTVSINDNGHTGSGGALEDATTITLAVTAVNDAPVNTVPAAQTVDQDGALVFSAGNGNLISVGDVDAGGGIIRVTLTASNGLLTLPGTTGLSFIVGSGANDGSMTFEGTIADINSALNGLIFSPTPGYNGAAGLQITTSDLGLSGSGGTQTATDTITITVNAINPKITGAQAVTPDGLYKIADVIILTVSFDQAVIVDVINGSPTLVLETGSIDREATYVSGSGSNTLTFTYTVQAGDLSADLDYESTGALTLNGATIRNASGDHAILTLPAVGGVNSIAGQHDIIIDGVAPAVTSVAVPANGYYLEDDVLTFTVQFNENVIVDAGVGIPYLGLTIGTTGVQAPYISGSGTNSLAFRYTVQPGEQDLDGVVLGSDIRLNGGTIRDIAGNDVVPILNSVAATNGVFVYAITPGVTLSTTAVSPVREAFTVSIAFTEPVTGFTTADLSVANATVSNLQTADNITYTALVTPVADGAVSIQVLADAAQNIGNNGNTASNTLSLVYDGTAPAVTSVAVPAGGTYRSGDVLSFTVHFSEDVSVSGSVPTLPISIGRNAVQAHLTGSTNSTLSFSYTVQEGESDTDGIEIGPGISLNGGALQDEAGNDASLVLAGVGSTNGILVDAVSPSVISVNVPANGYYREGDALIFAVQLDEAVTVNTTNGTPYLELTIGAVTVQASYVGGSDNDPLTFSYTVQADDQDLDGITLGNELMLDGGTIQDAAGNDALRALQGIAPTDGVMVYSVTPAVTLTTEVASPVNGPFVVTATFSEAVTGFTLDDITVSNGIVSDLQTSDNTAYTFLVTPAMRGEVQLSVAAGVAVNIANNGNQASNTLSVQFNPVITGITLNDGSFVYDGTAKSLAITGNLPAGTAVSYENNSRTDAGTQEVVATISGSNYETLVLTAALTVTPLELTVTAQNRTKTYGSADPELTYTVSSALVDGDAFTGAPEREPGEGVGMYAITRGTLSAGSNYDITFIGAALTITPAAITGITLNDGSFVYDGTAKSLAIMGNLPAGTVVSYENNSRTDAGTQEVVATISGSNYEPLVLTAVLTVTPLELTVTAQNRTKAYGSADPELTYTVSSALVDGDAFTGAPEREPGEGVGTYAITRGTLSAGTNYDITFIGAALTITPAAITGITLSDGSFVYDGTAKSLAVEGTLPEGTAVSYANNSRTDAGTQEVAATISGSNYETLVLAAALRITPAMRTLTFPVLPEKTYGAADFAAGAAASSGEEIRYASSDPLVAEVLANGRIRIVGAGSATITATVPENGNYANHPEISQVLTVGKAQQLITINAPAEVSRDAGTIQLDVSASSGLPVSLSIDDEQVATMEGTVLHIHRLGTVRITATQAGDGNHEAAAPVTVTVRVTDPSLDFPVRVHPAVSPNGDGVNEFLMIEGIRDHPVNRVTVISRNGTVVWEASGYDNDRVAFRGIGTGQQRLPAGTYFYVVELGTGGSTGYRKGYFVLRY</sequence>
<keyword evidence="1" id="KW-0732">Signal</keyword>
<dbReference type="PANTHER" id="PTHR34677">
    <property type="match status" value="1"/>
</dbReference>
<evidence type="ECO:0000259" key="2">
    <source>
        <dbReference type="PROSITE" id="PS50268"/>
    </source>
</evidence>
<dbReference type="RefSeq" id="WP_379020522.1">
    <property type="nucleotide sequence ID" value="NZ_JBHRTA010000016.1"/>
</dbReference>
<evidence type="ECO:0000259" key="3">
    <source>
        <dbReference type="PROSITE" id="PS51387"/>
    </source>
</evidence>
<feature type="chain" id="PRO_5046477042" evidence="1">
    <location>
        <begin position="25"/>
        <end position="2644"/>
    </location>
</feature>
<dbReference type="Proteomes" id="UP001595526">
    <property type="component" value="Unassembled WGS sequence"/>
</dbReference>
<evidence type="ECO:0000256" key="1">
    <source>
        <dbReference type="SAM" id="SignalP"/>
    </source>
</evidence>
<dbReference type="PROSITE" id="PS50268">
    <property type="entry name" value="CADHERIN_2"/>
    <property type="match status" value="1"/>
</dbReference>
<dbReference type="InterPro" id="IPR008964">
    <property type="entry name" value="Invasin/intimin_cell_adhesion"/>
</dbReference>
<dbReference type="Gene3D" id="2.60.40.1080">
    <property type="match status" value="1"/>
</dbReference>
<dbReference type="InterPro" id="IPR016166">
    <property type="entry name" value="FAD-bd_PCMH"/>
</dbReference>
<proteinExistence type="predicted"/>
<dbReference type="Pfam" id="PF18676">
    <property type="entry name" value="MBG_2"/>
    <property type="match status" value="2"/>
</dbReference>
<gene>
    <name evidence="4" type="ORF">ACFOET_05860</name>
</gene>
<dbReference type="Pfam" id="PF13585">
    <property type="entry name" value="CHU_C"/>
    <property type="match status" value="1"/>
</dbReference>
<organism evidence="4 5">
    <name type="scientific">Parapedobacter deserti</name>
    <dbReference type="NCBI Taxonomy" id="1912957"/>
    <lineage>
        <taxon>Bacteria</taxon>
        <taxon>Pseudomonadati</taxon>
        <taxon>Bacteroidota</taxon>
        <taxon>Sphingobacteriia</taxon>
        <taxon>Sphingobacteriales</taxon>
        <taxon>Sphingobacteriaceae</taxon>
        <taxon>Parapedobacter</taxon>
    </lineage>
</organism>
<evidence type="ECO:0000313" key="4">
    <source>
        <dbReference type="EMBL" id="MFC3197128.1"/>
    </source>
</evidence>
<feature type="signal peptide" evidence="1">
    <location>
        <begin position="1"/>
        <end position="24"/>
    </location>
</feature>
<dbReference type="PANTHER" id="PTHR34677:SF3">
    <property type="entry name" value="BACTERIAL IG-LIKE DOMAIN-CONTAINING PROTEIN"/>
    <property type="match status" value="1"/>
</dbReference>
<feature type="domain" description="Cadherin" evidence="2">
    <location>
        <begin position="963"/>
        <end position="1094"/>
    </location>
</feature>
<feature type="domain" description="FAD-binding PCMH-type" evidence="3">
    <location>
        <begin position="1015"/>
        <end position="1210"/>
    </location>
</feature>
<reference evidence="5" key="1">
    <citation type="journal article" date="2019" name="Int. J. Syst. Evol. Microbiol.">
        <title>The Global Catalogue of Microorganisms (GCM) 10K type strain sequencing project: providing services to taxonomists for standard genome sequencing and annotation.</title>
        <authorList>
            <consortium name="The Broad Institute Genomics Platform"/>
            <consortium name="The Broad Institute Genome Sequencing Center for Infectious Disease"/>
            <person name="Wu L."/>
            <person name="Ma J."/>
        </authorList>
    </citation>
    <scope>NUCLEOTIDE SEQUENCE [LARGE SCALE GENOMIC DNA]</scope>
    <source>
        <strain evidence="5">KCTC 52416</strain>
    </source>
</reference>
<keyword evidence="5" id="KW-1185">Reference proteome</keyword>
<name>A0ABV7JJW5_9SPHI</name>
<dbReference type="Pfam" id="PF18887">
    <property type="entry name" value="MBG_3"/>
    <property type="match status" value="3"/>
</dbReference>
<dbReference type="EMBL" id="JBHRTA010000016">
    <property type="protein sequence ID" value="MFC3197128.1"/>
    <property type="molecule type" value="Genomic_DNA"/>
</dbReference>